<evidence type="ECO:0000256" key="2">
    <source>
        <dbReference type="SAM" id="Phobius"/>
    </source>
</evidence>
<keyword evidence="2" id="KW-0812">Transmembrane</keyword>
<evidence type="ECO:0000259" key="3">
    <source>
        <dbReference type="SMART" id="SM00563"/>
    </source>
</evidence>
<dbReference type="AlphaFoldDB" id="A0A941E7N9"/>
<feature type="domain" description="Phospholipid/glycerol acyltransferase" evidence="3">
    <location>
        <begin position="133"/>
        <end position="281"/>
    </location>
</feature>
<protein>
    <submittedName>
        <fullName evidence="4">1-acyl-sn-glycerol-3-phosphate acyltransferase</fullName>
    </submittedName>
</protein>
<feature type="transmembrane region" description="Helical" evidence="2">
    <location>
        <begin position="64"/>
        <end position="86"/>
    </location>
</feature>
<dbReference type="Pfam" id="PF01553">
    <property type="entry name" value="Acyltransferase"/>
    <property type="match status" value="1"/>
</dbReference>
<proteinExistence type="predicted"/>
<evidence type="ECO:0000313" key="4">
    <source>
        <dbReference type="EMBL" id="MBR7826596.1"/>
    </source>
</evidence>
<accession>A0A941E7N9</accession>
<sequence length="367" mass="39905">MIPDFLLRHTIVRRLCSTVLLLLLSAIALVLLPVVTVLSALLSAGTSALHRLSMLSTRGSHLRAARFAAFAATYLAAEFAGLFNALRLRGSDQDAHYALLTRLLSMLFRTARKAFHLEIVSPAQGTALPEGPLIVFSRHAGPGDSFLLAYALLTVGGRRPRLVAKEILRLDPLIDIVLGRTPNCFVGRSETARADAPGRIAELSASLGPRDALLAFPEGGNFTTERRRRLIDRLRRRRDRRILATAASLNHVLPAKPTGVFAAIDAAPPSAHVLFVAHTGLDHIETVPEAWRAVPLQHPVRLAWWSVPVTDIPAADPARETWLKDQWTRIDAWIDHEADADTEAVADTEAEADASGAPAPHTALESQ</sequence>
<comment type="caution">
    <text evidence="4">The sequence shown here is derived from an EMBL/GenBank/DDBJ whole genome shotgun (WGS) entry which is preliminary data.</text>
</comment>
<keyword evidence="4" id="KW-0808">Transferase</keyword>
<keyword evidence="5" id="KW-1185">Reference proteome</keyword>
<feature type="compositionally biased region" description="Acidic residues" evidence="1">
    <location>
        <begin position="340"/>
        <end position="352"/>
    </location>
</feature>
<feature type="region of interest" description="Disordered" evidence="1">
    <location>
        <begin position="338"/>
        <end position="367"/>
    </location>
</feature>
<name>A0A941E7N9_9ACTN</name>
<keyword evidence="2" id="KW-0472">Membrane</keyword>
<evidence type="ECO:0000256" key="1">
    <source>
        <dbReference type="SAM" id="MobiDB-lite"/>
    </source>
</evidence>
<dbReference type="SUPFAM" id="SSF69593">
    <property type="entry name" value="Glycerol-3-phosphate (1)-acyltransferase"/>
    <property type="match status" value="1"/>
</dbReference>
<dbReference type="SMART" id="SM00563">
    <property type="entry name" value="PlsC"/>
    <property type="match status" value="1"/>
</dbReference>
<keyword evidence="2" id="KW-1133">Transmembrane helix</keyword>
<evidence type="ECO:0000313" key="5">
    <source>
        <dbReference type="Proteomes" id="UP000676325"/>
    </source>
</evidence>
<gene>
    <name evidence="4" type="ORF">KDK95_09795</name>
</gene>
<dbReference type="EMBL" id="JAGSOH010000019">
    <property type="protein sequence ID" value="MBR7826596.1"/>
    <property type="molecule type" value="Genomic_DNA"/>
</dbReference>
<feature type="transmembrane region" description="Helical" evidence="2">
    <location>
        <begin position="20"/>
        <end position="44"/>
    </location>
</feature>
<reference evidence="4" key="1">
    <citation type="submission" date="2021-04" db="EMBL/GenBank/DDBJ databases">
        <title>Genome based classification of Actinospica acidithermotolerans sp. nov., an actinobacterium isolated from an Indonesian hot spring.</title>
        <authorList>
            <person name="Kusuma A.B."/>
            <person name="Putra K.E."/>
            <person name="Nafisah S."/>
            <person name="Loh J."/>
            <person name="Nouioui I."/>
            <person name="Goodfellow M."/>
        </authorList>
    </citation>
    <scope>NUCLEOTIDE SEQUENCE</scope>
    <source>
        <strain evidence="4">MGRD01-02</strain>
    </source>
</reference>
<keyword evidence="4" id="KW-0012">Acyltransferase</keyword>
<dbReference type="RefSeq" id="WP_212517745.1">
    <property type="nucleotide sequence ID" value="NZ_JAGSOH010000019.1"/>
</dbReference>
<dbReference type="InterPro" id="IPR002123">
    <property type="entry name" value="Plipid/glycerol_acylTrfase"/>
</dbReference>
<dbReference type="Proteomes" id="UP000676325">
    <property type="component" value="Unassembled WGS sequence"/>
</dbReference>
<dbReference type="GO" id="GO:0016746">
    <property type="term" value="F:acyltransferase activity"/>
    <property type="evidence" value="ECO:0007669"/>
    <property type="project" value="UniProtKB-KW"/>
</dbReference>
<organism evidence="4 5">
    <name type="scientific">Actinospica acidithermotolerans</name>
    <dbReference type="NCBI Taxonomy" id="2828514"/>
    <lineage>
        <taxon>Bacteria</taxon>
        <taxon>Bacillati</taxon>
        <taxon>Actinomycetota</taxon>
        <taxon>Actinomycetes</taxon>
        <taxon>Catenulisporales</taxon>
        <taxon>Actinospicaceae</taxon>
        <taxon>Actinospica</taxon>
    </lineage>
</organism>